<accession>A0ACB7YRN4</accession>
<evidence type="ECO:0000313" key="1">
    <source>
        <dbReference type="EMBL" id="KAH7856051.1"/>
    </source>
</evidence>
<name>A0ACB7YRN4_9ERIC</name>
<evidence type="ECO:0000313" key="2">
    <source>
        <dbReference type="Proteomes" id="UP000828048"/>
    </source>
</evidence>
<dbReference type="EMBL" id="CM037161">
    <property type="protein sequence ID" value="KAH7856051.1"/>
    <property type="molecule type" value="Genomic_DNA"/>
</dbReference>
<proteinExistence type="predicted"/>
<gene>
    <name evidence="1" type="ORF">Vadar_032152</name>
</gene>
<dbReference type="Proteomes" id="UP000828048">
    <property type="component" value="Chromosome 11"/>
</dbReference>
<organism evidence="1 2">
    <name type="scientific">Vaccinium darrowii</name>
    <dbReference type="NCBI Taxonomy" id="229202"/>
    <lineage>
        <taxon>Eukaryota</taxon>
        <taxon>Viridiplantae</taxon>
        <taxon>Streptophyta</taxon>
        <taxon>Embryophyta</taxon>
        <taxon>Tracheophyta</taxon>
        <taxon>Spermatophyta</taxon>
        <taxon>Magnoliopsida</taxon>
        <taxon>eudicotyledons</taxon>
        <taxon>Gunneridae</taxon>
        <taxon>Pentapetalae</taxon>
        <taxon>asterids</taxon>
        <taxon>Ericales</taxon>
        <taxon>Ericaceae</taxon>
        <taxon>Vaccinioideae</taxon>
        <taxon>Vaccinieae</taxon>
        <taxon>Vaccinium</taxon>
    </lineage>
</organism>
<protein>
    <submittedName>
        <fullName evidence="1">Uncharacterized protein</fullName>
    </submittedName>
</protein>
<keyword evidence="2" id="KW-1185">Reference proteome</keyword>
<reference evidence="1 2" key="1">
    <citation type="journal article" date="2021" name="Hortic Res">
        <title>High-quality reference genome and annotation aids understanding of berry development for evergreen blueberry (Vaccinium darrowii).</title>
        <authorList>
            <person name="Yu J."/>
            <person name="Hulse-Kemp A.M."/>
            <person name="Babiker E."/>
            <person name="Staton M."/>
        </authorList>
    </citation>
    <scope>NUCLEOTIDE SEQUENCE [LARGE SCALE GENOMIC DNA]</scope>
    <source>
        <strain evidence="2">cv. NJ 8807/NJ 8810</strain>
        <tissue evidence="1">Young leaf</tissue>
    </source>
</reference>
<sequence>MAEDGGKIFPVIFSDGEREVHMGNVKIQPSTDFKTFQESLSDRIGISQNQINVYVTDERRRIPVSKANFAAAIADQTTGFSFLVVLKRSRRGSASRRSPKPKLGGFRFGDGMAPVPENYRLLRRDHPGVINPYGYDQISALEYADFSERFRNLEIQRENYARTMRNFDLNAISPNGNVFRASSTAAEKDLFCEECAKASTEGAKAPFHHCVFDAVVVGFRSTAGPVARPRQAVSSHRLAC</sequence>
<comment type="caution">
    <text evidence="1">The sequence shown here is derived from an EMBL/GenBank/DDBJ whole genome shotgun (WGS) entry which is preliminary data.</text>
</comment>